<protein>
    <recommendedName>
        <fullName evidence="4">Secreted protein</fullName>
    </recommendedName>
</protein>
<dbReference type="RefSeq" id="WP_262875056.1">
    <property type="nucleotide sequence ID" value="NZ_BAABKW010000016.1"/>
</dbReference>
<organism evidence="2 3">
    <name type="scientific">Microbacterium fluvii</name>
    <dbReference type="NCBI Taxonomy" id="415215"/>
    <lineage>
        <taxon>Bacteria</taxon>
        <taxon>Bacillati</taxon>
        <taxon>Actinomycetota</taxon>
        <taxon>Actinomycetes</taxon>
        <taxon>Micrococcales</taxon>
        <taxon>Microbacteriaceae</taxon>
        <taxon>Microbacterium</taxon>
    </lineage>
</organism>
<feature type="signal peptide" evidence="1">
    <location>
        <begin position="1"/>
        <end position="23"/>
    </location>
</feature>
<dbReference type="Proteomes" id="UP001596507">
    <property type="component" value="Unassembled WGS sequence"/>
</dbReference>
<comment type="caution">
    <text evidence="2">The sequence shown here is derived from an EMBL/GenBank/DDBJ whole genome shotgun (WGS) entry which is preliminary data.</text>
</comment>
<reference evidence="3" key="1">
    <citation type="journal article" date="2019" name="Int. J. Syst. Evol. Microbiol.">
        <title>The Global Catalogue of Microorganisms (GCM) 10K type strain sequencing project: providing services to taxonomists for standard genome sequencing and annotation.</title>
        <authorList>
            <consortium name="The Broad Institute Genomics Platform"/>
            <consortium name="The Broad Institute Genome Sequencing Center for Infectious Disease"/>
            <person name="Wu L."/>
            <person name="Ma J."/>
        </authorList>
    </citation>
    <scope>NUCLEOTIDE SEQUENCE [LARGE SCALE GENOMIC DNA]</scope>
    <source>
        <strain evidence="3">CGMCC 1.15772</strain>
    </source>
</reference>
<evidence type="ECO:0000256" key="1">
    <source>
        <dbReference type="SAM" id="SignalP"/>
    </source>
</evidence>
<sequence length="193" mass="19496">MGTKSYAIAATVGLALGAGALLAAAASASAPYGIDEYDLDAIQGNAKSSPAQVPLPGNLDPAMLDGGEVDPSTLQSFASSEAAEFHTALNRDGELCLVASVGGKDWAVATSCSTPQQFNEDGIGIRLETPTIAFESYLIPDAVAGKIDFADVDGITTMVNGNLVVVDSAATEAERAAMSDELATAGVTPLEGE</sequence>
<feature type="chain" id="PRO_5045968122" description="Secreted protein" evidence="1">
    <location>
        <begin position="24"/>
        <end position="193"/>
    </location>
</feature>
<dbReference type="EMBL" id="JBHTBE010000004">
    <property type="protein sequence ID" value="MFC7270125.1"/>
    <property type="molecule type" value="Genomic_DNA"/>
</dbReference>
<proteinExistence type="predicted"/>
<name>A0ABW2HI01_9MICO</name>
<gene>
    <name evidence="2" type="ORF">ACFQRL_14270</name>
</gene>
<evidence type="ECO:0000313" key="3">
    <source>
        <dbReference type="Proteomes" id="UP001596507"/>
    </source>
</evidence>
<keyword evidence="3" id="KW-1185">Reference proteome</keyword>
<keyword evidence="1" id="KW-0732">Signal</keyword>
<accession>A0ABW2HI01</accession>
<evidence type="ECO:0008006" key="4">
    <source>
        <dbReference type="Google" id="ProtNLM"/>
    </source>
</evidence>
<evidence type="ECO:0000313" key="2">
    <source>
        <dbReference type="EMBL" id="MFC7270125.1"/>
    </source>
</evidence>